<dbReference type="STRING" id="123899.SAMEA3906487_02182"/>
<dbReference type="OrthoDB" id="9775594at2"/>
<name>A0A157NU54_9BORD</name>
<evidence type="ECO:0000259" key="2">
    <source>
        <dbReference type="PROSITE" id="PS50983"/>
    </source>
</evidence>
<dbReference type="RefSeq" id="WP_063491925.1">
    <property type="nucleotide sequence ID" value="NZ_CP016340.1"/>
</dbReference>
<feature type="chain" id="PRO_5009816551" evidence="1">
    <location>
        <begin position="21"/>
        <end position="351"/>
    </location>
</feature>
<organism evidence="3 4">
    <name type="scientific">Bordetella trematum</name>
    <dbReference type="NCBI Taxonomy" id="123899"/>
    <lineage>
        <taxon>Bacteria</taxon>
        <taxon>Pseudomonadati</taxon>
        <taxon>Pseudomonadota</taxon>
        <taxon>Betaproteobacteria</taxon>
        <taxon>Burkholderiales</taxon>
        <taxon>Alcaligenaceae</taxon>
        <taxon>Bordetella</taxon>
    </lineage>
</organism>
<dbReference type="PANTHER" id="PTHR30535">
    <property type="entry name" value="VITAMIN B12-BINDING PROTEIN"/>
    <property type="match status" value="1"/>
</dbReference>
<reference evidence="3 4" key="1">
    <citation type="submission" date="2016-04" db="EMBL/GenBank/DDBJ databases">
        <authorList>
            <consortium name="Pathogen Informatics"/>
        </authorList>
    </citation>
    <scope>NUCLEOTIDE SEQUENCE [LARGE SCALE GENOMIC DNA]</scope>
    <source>
        <strain evidence="3 4">H044680328</strain>
    </source>
</reference>
<dbReference type="Proteomes" id="UP000076825">
    <property type="component" value="Chromosome 1"/>
</dbReference>
<proteinExistence type="predicted"/>
<evidence type="ECO:0000313" key="4">
    <source>
        <dbReference type="Proteomes" id="UP000076825"/>
    </source>
</evidence>
<dbReference type="EMBL" id="LT546645">
    <property type="protein sequence ID" value="SAI70367.1"/>
    <property type="molecule type" value="Genomic_DNA"/>
</dbReference>
<keyword evidence="1" id="KW-0732">Signal</keyword>
<dbReference type="GeneID" id="56590544"/>
<dbReference type="KEGG" id="btrm:SAMEA390648702182"/>
<protein>
    <submittedName>
        <fullName evidence="3">Corrinoid ABC transporter substrate-binding protein</fullName>
    </submittedName>
</protein>
<dbReference type="Gene3D" id="3.40.50.1980">
    <property type="entry name" value="Nitrogenase molybdenum iron protein domain"/>
    <property type="match status" value="2"/>
</dbReference>
<dbReference type="AlphaFoldDB" id="A0A157NU54"/>
<dbReference type="Pfam" id="PF01497">
    <property type="entry name" value="Peripla_BP_2"/>
    <property type="match status" value="1"/>
</dbReference>
<dbReference type="PATRIC" id="fig|123899.6.peg.2170"/>
<feature type="signal peptide" evidence="1">
    <location>
        <begin position="1"/>
        <end position="20"/>
    </location>
</feature>
<dbReference type="eggNOG" id="COG0614">
    <property type="taxonomic scope" value="Bacteria"/>
</dbReference>
<dbReference type="PROSITE" id="PS50983">
    <property type="entry name" value="FE_B12_PBP"/>
    <property type="match status" value="1"/>
</dbReference>
<dbReference type="PANTHER" id="PTHR30535:SF34">
    <property type="entry name" value="MOLYBDATE-BINDING PROTEIN MOLA"/>
    <property type="match status" value="1"/>
</dbReference>
<evidence type="ECO:0000313" key="3">
    <source>
        <dbReference type="EMBL" id="SAI70367.1"/>
    </source>
</evidence>
<sequence>MILHLLRSAVLAGCALPACAAPIIDMLGASVPLIQPPQRVVTLPMPAAALFLSIEPDATRLAGMHPNAQALMQDGLLMRHFPSLRQVRSDVTRSGFAPNVESLLLLQPDLIWQWGHMGDELIAPLRQAGLPVAALRYGDDKQSRQWIALMGQAQDQQTRAKAQLQWRAAVRERVAAEVASIPPGSRPGVLYLSRQQPQYRSAGAGSSTDEDIRLAGGRNVAARIGSAQAIGVEQILTWAPDVILLGNFDDGLTPEAIYADPLLADLPAVRLRRVYKVPAGGYPWDPPSQESPLYWEWLAMQLHPALPGWPLREHIRQAYQQLYGLTVDAAQIDRVLHLPLNQEAAGYERLR</sequence>
<dbReference type="InterPro" id="IPR050902">
    <property type="entry name" value="ABC_Transporter_SBP"/>
</dbReference>
<keyword evidence="4" id="KW-1185">Reference proteome</keyword>
<feature type="domain" description="Fe/B12 periplasmic-binding" evidence="2">
    <location>
        <begin position="39"/>
        <end position="306"/>
    </location>
</feature>
<gene>
    <name evidence="3" type="ORF">SAMEA3906487_02182</name>
</gene>
<dbReference type="GO" id="GO:0071281">
    <property type="term" value="P:cellular response to iron ion"/>
    <property type="evidence" value="ECO:0007669"/>
    <property type="project" value="TreeGrafter"/>
</dbReference>
<dbReference type="InterPro" id="IPR002491">
    <property type="entry name" value="ABC_transptr_periplasmic_BD"/>
</dbReference>
<dbReference type="Gene3D" id="1.20.58.2180">
    <property type="match status" value="1"/>
</dbReference>
<accession>A0A157NU54</accession>
<evidence type="ECO:0000256" key="1">
    <source>
        <dbReference type="SAM" id="SignalP"/>
    </source>
</evidence>
<dbReference type="SUPFAM" id="SSF53807">
    <property type="entry name" value="Helical backbone' metal receptor"/>
    <property type="match status" value="1"/>
</dbReference>